<dbReference type="AlphaFoldDB" id="A0A7V4WM45"/>
<comment type="subunit">
    <text evidence="9">Homodimer, forms a heterotetramer with a Cas1 homodimer.</text>
</comment>
<organism evidence="11">
    <name type="scientific">Candidatus Caldatribacterium saccharofermentans</name>
    <dbReference type="NCBI Taxonomy" id="1454753"/>
    <lineage>
        <taxon>Bacteria</taxon>
        <taxon>Pseudomonadati</taxon>
        <taxon>Atribacterota</taxon>
        <taxon>Atribacteria</taxon>
        <taxon>Atribacterales</taxon>
        <taxon>Candidatus Caldatribacteriaceae</taxon>
        <taxon>Candidatus Caldatribacterium</taxon>
    </lineage>
</organism>
<evidence type="ECO:0000256" key="3">
    <source>
        <dbReference type="ARBA" id="ARBA00022722"/>
    </source>
</evidence>
<keyword evidence="5 9" id="KW-0255">Endonuclease</keyword>
<dbReference type="Gene3D" id="3.30.70.240">
    <property type="match status" value="1"/>
</dbReference>
<keyword evidence="8 9" id="KW-0051">Antiviral defense</keyword>
<dbReference type="GO" id="GO:0046872">
    <property type="term" value="F:metal ion binding"/>
    <property type="evidence" value="ECO:0007669"/>
    <property type="project" value="UniProtKB-UniRule"/>
</dbReference>
<evidence type="ECO:0000256" key="1">
    <source>
        <dbReference type="ARBA" id="ARBA00001946"/>
    </source>
</evidence>
<evidence type="ECO:0000256" key="2">
    <source>
        <dbReference type="ARBA" id="ARBA00009959"/>
    </source>
</evidence>
<comment type="function">
    <text evidence="9">CRISPR (clustered regularly interspaced short palindromic repeat), is an adaptive immune system that provides protection against mobile genetic elements (viruses, transposable elements and conjugative plasmids). CRISPR clusters contain sequences complementary to antecedent mobile elements and target invading nucleic acids. CRISPR clusters are transcribed and processed into CRISPR RNA (crRNA). Functions as a ssRNA-specific endoribonuclease. Involved in the integration of spacer DNA into the CRISPR cassette.</text>
</comment>
<comment type="similarity">
    <text evidence="2 9 10">Belongs to the CRISPR-associated endoribonuclease Cas2 protein family.</text>
</comment>
<dbReference type="GO" id="GO:0043571">
    <property type="term" value="P:maintenance of CRISPR repeat elements"/>
    <property type="evidence" value="ECO:0007669"/>
    <property type="project" value="UniProtKB-UniRule"/>
</dbReference>
<dbReference type="InterPro" id="IPR019199">
    <property type="entry name" value="Virulence_VapD/CRISPR_Cas2"/>
</dbReference>
<dbReference type="EMBL" id="DTIY01000091">
    <property type="protein sequence ID" value="HGY40354.1"/>
    <property type="molecule type" value="Genomic_DNA"/>
</dbReference>
<name>A0A7V4WM45_9BACT</name>
<dbReference type="Pfam" id="PF09827">
    <property type="entry name" value="CRISPR_Cas2"/>
    <property type="match status" value="1"/>
</dbReference>
<accession>A0A7V4WM45</accession>
<dbReference type="GO" id="GO:0004521">
    <property type="term" value="F:RNA endonuclease activity"/>
    <property type="evidence" value="ECO:0007669"/>
    <property type="project" value="UniProtKB-UniRule"/>
</dbReference>
<dbReference type="CDD" id="cd09725">
    <property type="entry name" value="Cas2_I_II_III"/>
    <property type="match status" value="1"/>
</dbReference>
<sequence>MVTKRYVVVAYDIADDERRNRVSGILAMYGWRVNKSVFECFLKDSDIEELKKNIASQIKKNEDIVLYYYLCRDCIRKIERVGKHPSGPQTVELI</sequence>
<dbReference type="InterPro" id="IPR021127">
    <property type="entry name" value="CRISPR_associated_Cas2"/>
</dbReference>
<gene>
    <name evidence="9 11" type="primary">cas2</name>
    <name evidence="11" type="ORF">ENW11_11205</name>
</gene>
<evidence type="ECO:0000256" key="4">
    <source>
        <dbReference type="ARBA" id="ARBA00022723"/>
    </source>
</evidence>
<dbReference type="SUPFAM" id="SSF143430">
    <property type="entry name" value="TTP0101/SSO1404-like"/>
    <property type="match status" value="1"/>
</dbReference>
<dbReference type="NCBIfam" id="TIGR01573">
    <property type="entry name" value="cas2"/>
    <property type="match status" value="1"/>
</dbReference>
<evidence type="ECO:0000256" key="7">
    <source>
        <dbReference type="ARBA" id="ARBA00022842"/>
    </source>
</evidence>
<dbReference type="PIRSF" id="PIRSF032582">
    <property type="entry name" value="Cas2"/>
    <property type="match status" value="1"/>
</dbReference>
<dbReference type="HAMAP" id="MF_01471">
    <property type="entry name" value="Cas2"/>
    <property type="match status" value="1"/>
</dbReference>
<proteinExistence type="inferred from homology"/>
<dbReference type="PANTHER" id="PTHR34405">
    <property type="entry name" value="CRISPR-ASSOCIATED ENDORIBONUCLEASE CAS2"/>
    <property type="match status" value="1"/>
</dbReference>
<evidence type="ECO:0000256" key="8">
    <source>
        <dbReference type="ARBA" id="ARBA00023118"/>
    </source>
</evidence>
<comment type="cofactor">
    <cofactor evidence="1 9">
        <name>Mg(2+)</name>
        <dbReference type="ChEBI" id="CHEBI:18420"/>
    </cofactor>
</comment>
<feature type="binding site" evidence="9">
    <location>
        <position position="12"/>
    </location>
    <ligand>
        <name>Mg(2+)</name>
        <dbReference type="ChEBI" id="CHEBI:18420"/>
        <note>catalytic</note>
    </ligand>
</feature>
<keyword evidence="6 9" id="KW-0378">Hydrolase</keyword>
<dbReference type="GO" id="GO:0016787">
    <property type="term" value="F:hydrolase activity"/>
    <property type="evidence" value="ECO:0007669"/>
    <property type="project" value="UniProtKB-KW"/>
</dbReference>
<dbReference type="PANTHER" id="PTHR34405:SF3">
    <property type="entry name" value="CRISPR-ASSOCIATED ENDORIBONUCLEASE CAS2 3"/>
    <property type="match status" value="1"/>
</dbReference>
<protein>
    <recommendedName>
        <fullName evidence="9">CRISPR-associated endoribonuclease Cas2</fullName>
        <ecNumber evidence="9">3.1.-.-</ecNumber>
    </recommendedName>
</protein>
<reference evidence="11" key="1">
    <citation type="journal article" date="2020" name="mSystems">
        <title>Genome- and Community-Level Interaction Insights into Carbon Utilization and Element Cycling Functions of Hydrothermarchaeota in Hydrothermal Sediment.</title>
        <authorList>
            <person name="Zhou Z."/>
            <person name="Liu Y."/>
            <person name="Xu W."/>
            <person name="Pan J."/>
            <person name="Luo Z.H."/>
            <person name="Li M."/>
        </authorList>
    </citation>
    <scope>NUCLEOTIDE SEQUENCE [LARGE SCALE GENOMIC DNA]</scope>
    <source>
        <strain evidence="11">SpSt-82</strain>
    </source>
</reference>
<comment type="caution">
    <text evidence="11">The sequence shown here is derived from an EMBL/GenBank/DDBJ whole genome shotgun (WGS) entry which is preliminary data.</text>
</comment>
<keyword evidence="4 9" id="KW-0479">Metal-binding</keyword>
<dbReference type="RefSeq" id="WP_427365709.1">
    <property type="nucleotide sequence ID" value="NZ_CP187957.1"/>
</dbReference>
<keyword evidence="3 9" id="KW-0540">Nuclease</keyword>
<evidence type="ECO:0000256" key="5">
    <source>
        <dbReference type="ARBA" id="ARBA00022759"/>
    </source>
</evidence>
<dbReference type="GO" id="GO:0051607">
    <property type="term" value="P:defense response to virus"/>
    <property type="evidence" value="ECO:0007669"/>
    <property type="project" value="UniProtKB-UniRule"/>
</dbReference>
<evidence type="ECO:0000256" key="10">
    <source>
        <dbReference type="PIRNR" id="PIRNR032582"/>
    </source>
</evidence>
<keyword evidence="7 9" id="KW-0460">Magnesium</keyword>
<evidence type="ECO:0000256" key="6">
    <source>
        <dbReference type="ARBA" id="ARBA00022801"/>
    </source>
</evidence>
<evidence type="ECO:0000313" key="11">
    <source>
        <dbReference type="EMBL" id="HGY40354.1"/>
    </source>
</evidence>
<dbReference type="EC" id="3.1.-.-" evidence="9"/>
<evidence type="ECO:0000256" key="9">
    <source>
        <dbReference type="HAMAP-Rule" id="MF_01471"/>
    </source>
</evidence>